<sequence length="395" mass="46157">MSLKSLIAEFIPNNLLRYRKKILSKTYPLILDPDNTFEKVYKVKDASWEDSYYPECYEHCKEQHLRVYVPAEYIYKSGNGVVSYESDVVITPKGAYWDKFNSEEFVTWAKPADSNVVWYDKKNIGITRYRKTEFIRGRVLSLVGVWAYHWGHCMYQFLPKLFSAGEAGLLDDSITILVVENEDATIMEIINSYLTNYPNAKIKFITKKIDYTCEVLYFMPSPGSSFNGPKFRLDYPYYISRHVLDKTKKYIIDPIIEKVKDDKPKYDKIFLPRAGRIRNLTNYEEVHNYFKELGYVDIEGADLSFEEKAGLFYHAKEIVGLYGSSILNLMFCNQAKSMVLINYRMSTDTSLYLQIRDYVSCCINITGQDEDSTYHSNYTIPLSKIKKAYNEYFKG</sequence>
<gene>
    <name evidence="2" type="ORF">FOC69_08395</name>
</gene>
<evidence type="ECO:0000313" key="2">
    <source>
        <dbReference type="EMBL" id="QKH84375.1"/>
    </source>
</evidence>
<evidence type="ECO:0000313" key="3">
    <source>
        <dbReference type="Proteomes" id="UP000501467"/>
    </source>
</evidence>
<dbReference type="EMBL" id="CP054003">
    <property type="protein sequence ID" value="QKH84375.1"/>
    <property type="molecule type" value="Genomic_DNA"/>
</dbReference>
<dbReference type="PIRSF" id="PIRSF030158">
    <property type="entry name" value="UCP030158"/>
    <property type="match status" value="1"/>
</dbReference>
<reference evidence="2 3" key="1">
    <citation type="submission" date="2020-05" db="EMBL/GenBank/DDBJ databases">
        <title>FDA dAtabase for Regulatory Grade micrObial Sequences (FDA-ARGOS): Supporting development and validation of Infectious Disease Dx tests.</title>
        <authorList>
            <person name="Bojja K."/>
            <person name="Kessler A."/>
            <person name="Tallon L."/>
            <person name="Sadzewicz L."/>
            <person name="Zhao X."/>
            <person name="Vavikolanu K."/>
            <person name="Mehta A."/>
            <person name="Aluvathingal J."/>
            <person name="Nadendla S."/>
            <person name="Myers T."/>
            <person name="Yan Y."/>
            <person name="Sichtig H."/>
        </authorList>
    </citation>
    <scope>NUCLEOTIDE SEQUENCE [LARGE SCALE GENOMIC DNA]</scope>
    <source>
        <strain evidence="2 3">FDAARGOS_763</strain>
    </source>
</reference>
<dbReference type="InterPro" id="IPR024698">
    <property type="entry name" value="Caps_psacc_synth_Cps23fI-typ"/>
</dbReference>
<accession>A0AAP9SVE7</accession>
<evidence type="ECO:0000259" key="1">
    <source>
        <dbReference type="Pfam" id="PF04577"/>
    </source>
</evidence>
<feature type="domain" description="Glycosyltransferase 61 catalytic" evidence="1">
    <location>
        <begin position="150"/>
        <end position="338"/>
    </location>
</feature>
<dbReference type="GO" id="GO:0016757">
    <property type="term" value="F:glycosyltransferase activity"/>
    <property type="evidence" value="ECO:0007669"/>
    <property type="project" value="InterPro"/>
</dbReference>
<name>A0AAP9SVE7_BACFG</name>
<dbReference type="Pfam" id="PF04577">
    <property type="entry name" value="Glyco_transf_61"/>
    <property type="match status" value="1"/>
</dbReference>
<dbReference type="InterPro" id="IPR049625">
    <property type="entry name" value="Glyco_transf_61_cat"/>
</dbReference>
<organism evidence="2 3">
    <name type="scientific">Bacteroides fragilis</name>
    <dbReference type="NCBI Taxonomy" id="817"/>
    <lineage>
        <taxon>Bacteria</taxon>
        <taxon>Pseudomonadati</taxon>
        <taxon>Bacteroidota</taxon>
        <taxon>Bacteroidia</taxon>
        <taxon>Bacteroidales</taxon>
        <taxon>Bacteroidaceae</taxon>
        <taxon>Bacteroides</taxon>
    </lineage>
</organism>
<dbReference type="AlphaFoldDB" id="A0AAP9SVE7"/>
<protein>
    <submittedName>
        <fullName evidence="2">Glycosyltransferase family 61 protein</fullName>
    </submittedName>
</protein>
<dbReference type="RefSeq" id="WP_005776317.1">
    <property type="nucleotide sequence ID" value="NZ_CP054003.1"/>
</dbReference>
<dbReference type="Proteomes" id="UP000501467">
    <property type="component" value="Chromosome"/>
</dbReference>
<proteinExistence type="predicted"/>